<dbReference type="EMBL" id="JACHOB010000002">
    <property type="protein sequence ID" value="MBB4659013.1"/>
    <property type="molecule type" value="Genomic_DNA"/>
</dbReference>
<dbReference type="Pfam" id="PF04241">
    <property type="entry name" value="DUF423"/>
    <property type="match status" value="1"/>
</dbReference>
<keyword evidence="8" id="KW-1185">Reference proteome</keyword>
<proteinExistence type="inferred from homology"/>
<organism evidence="7 8">
    <name type="scientific">Parvularcula dongshanensis</name>
    <dbReference type="NCBI Taxonomy" id="1173995"/>
    <lineage>
        <taxon>Bacteria</taxon>
        <taxon>Pseudomonadati</taxon>
        <taxon>Pseudomonadota</taxon>
        <taxon>Alphaproteobacteria</taxon>
        <taxon>Parvularculales</taxon>
        <taxon>Parvularculaceae</taxon>
        <taxon>Parvularcula</taxon>
    </lineage>
</organism>
<evidence type="ECO:0000313" key="7">
    <source>
        <dbReference type="EMBL" id="MBB4659013.1"/>
    </source>
</evidence>
<evidence type="ECO:0000256" key="1">
    <source>
        <dbReference type="ARBA" id="ARBA00004141"/>
    </source>
</evidence>
<dbReference type="AlphaFoldDB" id="A0A840I422"/>
<dbReference type="InterPro" id="IPR006696">
    <property type="entry name" value="DUF423"/>
</dbReference>
<feature type="transmembrane region" description="Helical" evidence="6">
    <location>
        <begin position="92"/>
        <end position="116"/>
    </location>
</feature>
<feature type="transmembrane region" description="Helical" evidence="6">
    <location>
        <begin position="35"/>
        <end position="56"/>
    </location>
</feature>
<gene>
    <name evidence="7" type="ORF">GGQ59_001527</name>
</gene>
<evidence type="ECO:0000313" key="8">
    <source>
        <dbReference type="Proteomes" id="UP000563524"/>
    </source>
</evidence>
<evidence type="ECO:0000256" key="3">
    <source>
        <dbReference type="ARBA" id="ARBA00022692"/>
    </source>
</evidence>
<evidence type="ECO:0000256" key="2">
    <source>
        <dbReference type="ARBA" id="ARBA00009694"/>
    </source>
</evidence>
<reference evidence="7 8" key="1">
    <citation type="submission" date="2020-08" db="EMBL/GenBank/DDBJ databases">
        <title>Genomic Encyclopedia of Type Strains, Phase IV (KMG-IV): sequencing the most valuable type-strain genomes for metagenomic binning, comparative biology and taxonomic classification.</title>
        <authorList>
            <person name="Goeker M."/>
        </authorList>
    </citation>
    <scope>NUCLEOTIDE SEQUENCE [LARGE SCALE GENOMIC DNA]</scope>
    <source>
        <strain evidence="7 8">DSM 102850</strain>
    </source>
</reference>
<accession>A0A840I422</accession>
<name>A0A840I422_9PROT</name>
<dbReference type="GO" id="GO:0016020">
    <property type="term" value="C:membrane"/>
    <property type="evidence" value="ECO:0007669"/>
    <property type="project" value="UniProtKB-SubCell"/>
</dbReference>
<keyword evidence="4 6" id="KW-1133">Transmembrane helix</keyword>
<protein>
    <submittedName>
        <fullName evidence="7">Uncharacterized membrane protein YgdD (TMEM256/DUF423 family)</fullName>
    </submittedName>
</protein>
<comment type="similarity">
    <text evidence="2">Belongs to the UPF0382 family.</text>
</comment>
<keyword evidence="3 6" id="KW-0812">Transmembrane</keyword>
<evidence type="ECO:0000256" key="4">
    <source>
        <dbReference type="ARBA" id="ARBA00022989"/>
    </source>
</evidence>
<comment type="subcellular location">
    <subcellularLocation>
        <location evidence="1">Membrane</location>
        <topology evidence="1">Multi-pass membrane protein</topology>
    </subcellularLocation>
</comment>
<keyword evidence="5 6" id="KW-0472">Membrane</keyword>
<dbReference type="Proteomes" id="UP000563524">
    <property type="component" value="Unassembled WGS sequence"/>
</dbReference>
<sequence length="119" mass="12215">MSVLVLFAAVLGFLAVALGAFGAHGLEGRLDAQGLGWWQTATTYLMVHAVAALAVALSGRPGFFLWGGWSVALGALVFAGTLYAMALGAPRWLGAVTPLGGLGMLIGWAMIGWAALRLS</sequence>
<dbReference type="PANTHER" id="PTHR43461:SF1">
    <property type="entry name" value="TRANSMEMBRANE PROTEIN 256"/>
    <property type="match status" value="1"/>
</dbReference>
<comment type="caution">
    <text evidence="7">The sequence shown here is derived from an EMBL/GenBank/DDBJ whole genome shotgun (WGS) entry which is preliminary data.</text>
</comment>
<feature type="transmembrane region" description="Helical" evidence="6">
    <location>
        <begin position="63"/>
        <end position="86"/>
    </location>
</feature>
<evidence type="ECO:0000256" key="5">
    <source>
        <dbReference type="ARBA" id="ARBA00023136"/>
    </source>
</evidence>
<dbReference type="RefSeq" id="WP_183817175.1">
    <property type="nucleotide sequence ID" value="NZ_JACHOB010000002.1"/>
</dbReference>
<dbReference type="PANTHER" id="PTHR43461">
    <property type="entry name" value="TRANSMEMBRANE PROTEIN 256"/>
    <property type="match status" value="1"/>
</dbReference>
<evidence type="ECO:0000256" key="6">
    <source>
        <dbReference type="SAM" id="Phobius"/>
    </source>
</evidence>